<dbReference type="PATRIC" id="fig|1120928.5.peg.1289"/>
<reference evidence="1 2" key="1">
    <citation type="submission" date="2013-10" db="EMBL/GenBank/DDBJ databases">
        <title>The Genome Sequence of Acinetobacter tjernbergiae CIP107465.</title>
        <authorList>
            <consortium name="The Broad Institute Genomics Platform"/>
            <consortium name="The Broad Institute Genome Sequencing Center for Infectious Disease"/>
            <person name="Cerqueira G."/>
            <person name="Feldgarden M."/>
            <person name="Courvalin P."/>
            <person name="Grillot-Courvalin C."/>
            <person name="Clermont D."/>
            <person name="Rocha E."/>
            <person name="Yoon E.-J."/>
            <person name="Nemec A."/>
            <person name="Young S.K."/>
            <person name="Zeng Q."/>
            <person name="Gargeya S."/>
            <person name="Fitzgerald M."/>
            <person name="Abouelleil A."/>
            <person name="Alvarado L."/>
            <person name="Berlin A.M."/>
            <person name="Chapman S.B."/>
            <person name="Gainer-Dewar J."/>
            <person name="Goldberg J."/>
            <person name="Gnerre S."/>
            <person name="Griggs A."/>
            <person name="Gujja S."/>
            <person name="Hansen M."/>
            <person name="Howarth C."/>
            <person name="Imamovic A."/>
            <person name="Ireland A."/>
            <person name="Larimer J."/>
            <person name="McCowan C."/>
            <person name="Murphy C."/>
            <person name="Pearson M."/>
            <person name="Poon T.W."/>
            <person name="Priest M."/>
            <person name="Roberts A."/>
            <person name="Saif S."/>
            <person name="Shea T."/>
            <person name="Sykes S."/>
            <person name="Wortman J."/>
            <person name="Nusbaum C."/>
            <person name="Birren B."/>
        </authorList>
    </citation>
    <scope>NUCLEOTIDE SEQUENCE [LARGE SCALE GENOMIC DNA]</scope>
    <source>
        <strain evidence="1 2">CIP 107465</strain>
    </source>
</reference>
<keyword evidence="2" id="KW-1185">Reference proteome</keyword>
<gene>
    <name evidence="1" type="ORF">F990_01262</name>
</gene>
<evidence type="ECO:0000313" key="1">
    <source>
        <dbReference type="EMBL" id="ESK56260.1"/>
    </source>
</evidence>
<comment type="caution">
    <text evidence="1">The sequence shown here is derived from an EMBL/GenBank/DDBJ whole genome shotgun (WGS) entry which is preliminary data.</text>
</comment>
<organism evidence="1 2">
    <name type="scientific">Acinetobacter tjernbergiae DSM 14971 = CIP 107465</name>
    <dbReference type="NCBI Taxonomy" id="1120928"/>
    <lineage>
        <taxon>Bacteria</taxon>
        <taxon>Pseudomonadati</taxon>
        <taxon>Pseudomonadota</taxon>
        <taxon>Gammaproteobacteria</taxon>
        <taxon>Moraxellales</taxon>
        <taxon>Moraxellaceae</taxon>
        <taxon>Acinetobacter</taxon>
    </lineage>
</organism>
<dbReference type="eggNOG" id="ENOG5032BTE">
    <property type="taxonomic scope" value="Bacteria"/>
</dbReference>
<evidence type="ECO:0000313" key="2">
    <source>
        <dbReference type="Proteomes" id="UP000017404"/>
    </source>
</evidence>
<dbReference type="Proteomes" id="UP000017404">
    <property type="component" value="Unassembled WGS sequence"/>
</dbReference>
<proteinExistence type="predicted"/>
<name>V2V5T9_9GAMM</name>
<dbReference type="EMBL" id="AYEV01000010">
    <property type="protein sequence ID" value="ESK56260.1"/>
    <property type="molecule type" value="Genomic_DNA"/>
</dbReference>
<accession>V2V5T9</accession>
<dbReference type="AlphaFoldDB" id="V2V5T9"/>
<protein>
    <submittedName>
        <fullName evidence="1">Uncharacterized protein</fullName>
    </submittedName>
</protein>
<sequence>MRQTCGEITFGMSVAALSAFAKEHGLNLPHQESGVIFMVESKTFGRWGCRVVLEKGVVKVQSTTLQIKVANSRFKMDTSAYRLNFNVMAY</sequence>